<dbReference type="EMBL" id="CP094533">
    <property type="protein sequence ID" value="UOE25945.1"/>
    <property type="molecule type" value="Genomic_DNA"/>
</dbReference>
<dbReference type="Proteomes" id="UP000831304">
    <property type="component" value="Chromosome"/>
</dbReference>
<keyword evidence="3" id="KW-1185">Reference proteome</keyword>
<dbReference type="Gene3D" id="3.40.50.80">
    <property type="entry name" value="Nucleotide-binding domain of ferredoxin-NADP reductase (FNR) module"/>
    <property type="match status" value="1"/>
</dbReference>
<feature type="domain" description="FAD-binding FR-type" evidence="1">
    <location>
        <begin position="16"/>
        <end position="143"/>
    </location>
</feature>
<name>A0ABY4ARZ6_9MICO</name>
<dbReference type="InterPro" id="IPR013113">
    <property type="entry name" value="SIP_FAD-bd"/>
</dbReference>
<sequence>MLTSVAESIVRSRPAYRSFPAAVARVERLSPHFVRVTFAGEELADFGTAGLDQRVKLVFPIEGRGFADFPEGEDWYRAWRELPAERRNVFRTYTVRAVRPHRREVDVDFALHGDLGPASAWAARASAGDELIIIGPDERSPERTVGIDFRPGAVDTVLLAGDETAAPAICAILEQLPADASGAAIIEVPTADDVLPVAAPPAVEVRWLARSSADAVHGERLIPAVRDWVVRATTPSGSGEAAAAADASGAAALAAAERADGDDVPLWDVPEGRSLDGACYAWLAGEASVITALRRFLVRDAGLDRRQVAFMGYWRRGRAELE</sequence>
<proteinExistence type="predicted"/>
<dbReference type="InterPro" id="IPR039374">
    <property type="entry name" value="SIP_fam"/>
</dbReference>
<dbReference type="CDD" id="cd06193">
    <property type="entry name" value="siderophore_interacting"/>
    <property type="match status" value="1"/>
</dbReference>
<organism evidence="2 3">
    <name type="scientific">Agromyces soli</name>
    <dbReference type="NCBI Taxonomy" id="659012"/>
    <lineage>
        <taxon>Bacteria</taxon>
        <taxon>Bacillati</taxon>
        <taxon>Actinomycetota</taxon>
        <taxon>Actinomycetes</taxon>
        <taxon>Micrococcales</taxon>
        <taxon>Microbacteriaceae</taxon>
        <taxon>Agromyces</taxon>
    </lineage>
</organism>
<dbReference type="InterPro" id="IPR017938">
    <property type="entry name" value="Riboflavin_synthase-like_b-brl"/>
</dbReference>
<dbReference type="PANTHER" id="PTHR30157">
    <property type="entry name" value="FERRIC REDUCTASE, NADPH-DEPENDENT"/>
    <property type="match status" value="1"/>
</dbReference>
<dbReference type="Pfam" id="PF08021">
    <property type="entry name" value="FAD_binding_9"/>
    <property type="match status" value="1"/>
</dbReference>
<gene>
    <name evidence="2" type="ORF">MTP13_16795</name>
</gene>
<dbReference type="Gene3D" id="2.40.30.10">
    <property type="entry name" value="Translation factors"/>
    <property type="match status" value="1"/>
</dbReference>
<protein>
    <submittedName>
        <fullName evidence="2">Siderophore-interacting protein</fullName>
    </submittedName>
</protein>
<reference evidence="2 3" key="1">
    <citation type="submission" date="2022-03" db="EMBL/GenBank/DDBJ databases">
        <title>Agromyces sp. isolated from the gut of P. brevitarsis seulensis larvae.</title>
        <authorList>
            <person name="Won M."/>
            <person name="Kwon S.-W."/>
        </authorList>
    </citation>
    <scope>NUCLEOTIDE SEQUENCE [LARGE SCALE GENOMIC DNA]</scope>
    <source>
        <strain evidence="2 3">KACC 16215</strain>
    </source>
</reference>
<dbReference type="PANTHER" id="PTHR30157:SF0">
    <property type="entry name" value="NADPH-DEPENDENT FERRIC-CHELATE REDUCTASE"/>
    <property type="match status" value="1"/>
</dbReference>
<evidence type="ECO:0000313" key="3">
    <source>
        <dbReference type="Proteomes" id="UP000831304"/>
    </source>
</evidence>
<evidence type="ECO:0000313" key="2">
    <source>
        <dbReference type="EMBL" id="UOE25945.1"/>
    </source>
</evidence>
<dbReference type="Pfam" id="PF04954">
    <property type="entry name" value="SIP"/>
    <property type="match status" value="1"/>
</dbReference>
<dbReference type="PROSITE" id="PS51384">
    <property type="entry name" value="FAD_FR"/>
    <property type="match status" value="1"/>
</dbReference>
<accession>A0ABY4ARZ6</accession>
<dbReference type="InterPro" id="IPR007037">
    <property type="entry name" value="SIP_rossman_dom"/>
</dbReference>
<evidence type="ECO:0000259" key="1">
    <source>
        <dbReference type="PROSITE" id="PS51384"/>
    </source>
</evidence>
<dbReference type="InterPro" id="IPR017927">
    <property type="entry name" value="FAD-bd_FR_type"/>
</dbReference>
<dbReference type="InterPro" id="IPR039261">
    <property type="entry name" value="FNR_nucleotide-bd"/>
</dbReference>
<dbReference type="SUPFAM" id="SSF63380">
    <property type="entry name" value="Riboflavin synthase domain-like"/>
    <property type="match status" value="1"/>
</dbReference>
<dbReference type="RefSeq" id="WP_243568792.1">
    <property type="nucleotide sequence ID" value="NZ_BAAARD010000006.1"/>
</dbReference>